<accession>E8U8J9</accession>
<evidence type="ECO:0000313" key="1">
    <source>
        <dbReference type="EMBL" id="ADV67388.1"/>
    </source>
</evidence>
<gene>
    <name evidence="1" type="ordered locus">Deima_1739</name>
</gene>
<proteinExistence type="predicted"/>
<reference evidence="2" key="2">
    <citation type="submission" date="2011-01" db="EMBL/GenBank/DDBJ databases">
        <title>The complete genome of Deinococcus maricopensis DSM 21211.</title>
        <authorList>
            <consortium name="US DOE Joint Genome Institute (JGI-PGF)"/>
            <person name="Lucas S."/>
            <person name="Copeland A."/>
            <person name="Lapidus A."/>
            <person name="Goodwin L."/>
            <person name="Pitluck S."/>
            <person name="Kyrpides N."/>
            <person name="Mavromatis K."/>
            <person name="Pagani I."/>
            <person name="Ivanova N."/>
            <person name="Ovchinnikova G."/>
            <person name="Zeytun A."/>
            <person name="Detter J.C."/>
            <person name="Han C."/>
            <person name="Land M."/>
            <person name="Hauser L."/>
            <person name="Markowitz V."/>
            <person name="Cheng J.-F."/>
            <person name="Hugenholtz P."/>
            <person name="Woyke T."/>
            <person name="Wu D."/>
            <person name="Pukall R."/>
            <person name="Gehrich-Schroeter G."/>
            <person name="Brambilla E."/>
            <person name="Klenk H.-P."/>
            <person name="Eisen J.A."/>
        </authorList>
    </citation>
    <scope>NUCLEOTIDE SEQUENCE [LARGE SCALE GENOMIC DNA]</scope>
    <source>
        <strain evidence="2">DSM 21211 / LMG 22137 / NRRL B-23946 / LB-34</strain>
    </source>
</reference>
<dbReference type="eggNOG" id="ENOG50338G3">
    <property type="taxonomic scope" value="Bacteria"/>
</dbReference>
<name>E8U8J9_DEIML</name>
<evidence type="ECO:0000313" key="2">
    <source>
        <dbReference type="Proteomes" id="UP000008635"/>
    </source>
</evidence>
<sequence length="131" mass="15288">MCDHSGMEPWMVAEIERLTERYGTVPPPWVVVPDEHPYSAYWRMGGGESLVMVWGAWWDAQGLDEAARVAYFRRFPPQPRWLEWMLEVLWDLPEAEEEAGEVDRAPYFRRAEALGFGSQAAYERDLDDPRP</sequence>
<dbReference type="Proteomes" id="UP000008635">
    <property type="component" value="Chromosome"/>
</dbReference>
<dbReference type="HOGENOM" id="CLU_121025_0_0_0"/>
<dbReference type="KEGG" id="dmr:Deima_1739"/>
<dbReference type="EMBL" id="CP002454">
    <property type="protein sequence ID" value="ADV67388.1"/>
    <property type="molecule type" value="Genomic_DNA"/>
</dbReference>
<organism evidence="1 2">
    <name type="scientific">Deinococcus maricopensis (strain DSM 21211 / LMG 22137 / NRRL B-23946 / LB-34)</name>
    <dbReference type="NCBI Taxonomy" id="709986"/>
    <lineage>
        <taxon>Bacteria</taxon>
        <taxon>Thermotogati</taxon>
        <taxon>Deinococcota</taxon>
        <taxon>Deinococci</taxon>
        <taxon>Deinococcales</taxon>
        <taxon>Deinococcaceae</taxon>
        <taxon>Deinococcus</taxon>
    </lineage>
</organism>
<protein>
    <submittedName>
        <fullName evidence="1">Uncharacterized protein</fullName>
    </submittedName>
</protein>
<dbReference type="AlphaFoldDB" id="E8U8J9"/>
<keyword evidence="2" id="KW-1185">Reference proteome</keyword>
<reference evidence="1 2" key="1">
    <citation type="journal article" date="2011" name="Stand. Genomic Sci.">
        <title>Complete genome sequence of Deinococcus maricopensis type strain (LB-34).</title>
        <authorList>
            <person name="Pukall R."/>
            <person name="Zeytun A."/>
            <person name="Lucas S."/>
            <person name="Lapidus A."/>
            <person name="Hammon N."/>
            <person name="Deshpande S."/>
            <person name="Nolan M."/>
            <person name="Cheng J.F."/>
            <person name="Pitluck S."/>
            <person name="Liolios K."/>
            <person name="Pagani I."/>
            <person name="Mikhailova N."/>
            <person name="Ivanova N."/>
            <person name="Mavromatis K."/>
            <person name="Pati A."/>
            <person name="Tapia R."/>
            <person name="Han C."/>
            <person name="Goodwin L."/>
            <person name="Chen A."/>
            <person name="Palaniappan K."/>
            <person name="Land M."/>
            <person name="Hauser L."/>
            <person name="Chang Y.J."/>
            <person name="Jeffries C.D."/>
            <person name="Brambilla E.M."/>
            <person name="Rohde M."/>
            <person name="Goker M."/>
            <person name="Detter J.C."/>
            <person name="Woyke T."/>
            <person name="Bristow J."/>
            <person name="Eisen J.A."/>
            <person name="Markowitz V."/>
            <person name="Hugenholtz P."/>
            <person name="Kyrpides N.C."/>
            <person name="Klenk H.P."/>
        </authorList>
    </citation>
    <scope>NUCLEOTIDE SEQUENCE [LARGE SCALE GENOMIC DNA]</scope>
    <source>
        <strain evidence="2">DSM 21211 / LMG 22137 / NRRL B-23946 / LB-34</strain>
    </source>
</reference>